<dbReference type="EMBL" id="JAYKXN010000008">
    <property type="protein sequence ID" value="KAK7264892.1"/>
    <property type="molecule type" value="Genomic_DNA"/>
</dbReference>
<feature type="region of interest" description="Disordered" evidence="1">
    <location>
        <begin position="111"/>
        <end position="130"/>
    </location>
</feature>
<accession>A0AAN9I3U5</accession>
<evidence type="ECO:0000313" key="2">
    <source>
        <dbReference type="EMBL" id="KAK7264892.1"/>
    </source>
</evidence>
<protein>
    <submittedName>
        <fullName evidence="2">Uncharacterized protein</fullName>
    </submittedName>
</protein>
<comment type="caution">
    <text evidence="2">The sequence shown here is derived from an EMBL/GenBank/DDBJ whole genome shotgun (WGS) entry which is preliminary data.</text>
</comment>
<gene>
    <name evidence="2" type="ORF">RJT34_32505</name>
</gene>
<organism evidence="2 3">
    <name type="scientific">Clitoria ternatea</name>
    <name type="common">Butterfly pea</name>
    <dbReference type="NCBI Taxonomy" id="43366"/>
    <lineage>
        <taxon>Eukaryota</taxon>
        <taxon>Viridiplantae</taxon>
        <taxon>Streptophyta</taxon>
        <taxon>Embryophyta</taxon>
        <taxon>Tracheophyta</taxon>
        <taxon>Spermatophyta</taxon>
        <taxon>Magnoliopsida</taxon>
        <taxon>eudicotyledons</taxon>
        <taxon>Gunneridae</taxon>
        <taxon>Pentapetalae</taxon>
        <taxon>rosids</taxon>
        <taxon>fabids</taxon>
        <taxon>Fabales</taxon>
        <taxon>Fabaceae</taxon>
        <taxon>Papilionoideae</taxon>
        <taxon>50 kb inversion clade</taxon>
        <taxon>NPAAA clade</taxon>
        <taxon>indigoferoid/millettioid clade</taxon>
        <taxon>Phaseoleae</taxon>
        <taxon>Clitoria</taxon>
    </lineage>
</organism>
<sequence length="164" mass="18107">MASMPCQISILNKEKYSSNTLQILYGVHTARASNAAKVHDSAQARYPAKECNSVQACYSVKECNLAKIVTPPSHRLNSGGILNFPHCVASPYSQPRHEIDSVLRASENDCRYHPQSGQGNKDPVRRTVTPPRVYCTPPQHTKTLRTGLGLEFIASHMHIIVVAK</sequence>
<keyword evidence="3" id="KW-1185">Reference proteome</keyword>
<proteinExistence type="predicted"/>
<evidence type="ECO:0000313" key="3">
    <source>
        <dbReference type="Proteomes" id="UP001359559"/>
    </source>
</evidence>
<reference evidence="2 3" key="1">
    <citation type="submission" date="2024-01" db="EMBL/GenBank/DDBJ databases">
        <title>The genomes of 5 underutilized Papilionoideae crops provide insights into root nodulation and disease resistance.</title>
        <authorList>
            <person name="Yuan L."/>
        </authorList>
    </citation>
    <scope>NUCLEOTIDE SEQUENCE [LARGE SCALE GENOMIC DNA]</scope>
    <source>
        <strain evidence="2">LY-2023</strain>
        <tissue evidence="2">Leaf</tissue>
    </source>
</reference>
<evidence type="ECO:0000256" key="1">
    <source>
        <dbReference type="SAM" id="MobiDB-lite"/>
    </source>
</evidence>
<dbReference type="Proteomes" id="UP001359559">
    <property type="component" value="Unassembled WGS sequence"/>
</dbReference>
<dbReference type="AlphaFoldDB" id="A0AAN9I3U5"/>
<name>A0AAN9I3U5_CLITE</name>